<dbReference type="Pfam" id="PF02230">
    <property type="entry name" value="Abhydrolase_2"/>
    <property type="match status" value="1"/>
</dbReference>
<dbReference type="PANTHER" id="PTHR46234">
    <property type="entry name" value="ALPHA/BETA-HYDROLASES SUPERFAMILY PROTEIN"/>
    <property type="match status" value="1"/>
</dbReference>
<accession>A0AAD8HPK0</accession>
<dbReference type="InterPro" id="IPR029058">
    <property type="entry name" value="AB_hydrolase_fold"/>
</dbReference>
<gene>
    <name evidence="2" type="ORF">POM88_036109</name>
</gene>
<evidence type="ECO:0000313" key="3">
    <source>
        <dbReference type="Proteomes" id="UP001237642"/>
    </source>
</evidence>
<comment type="caution">
    <text evidence="2">The sequence shown here is derived from an EMBL/GenBank/DDBJ whole genome shotgun (WGS) entry which is preliminary data.</text>
</comment>
<dbReference type="InterPro" id="IPR003140">
    <property type="entry name" value="PLipase/COase/thioEstase"/>
</dbReference>
<dbReference type="GO" id="GO:0016787">
    <property type="term" value="F:hydrolase activity"/>
    <property type="evidence" value="ECO:0007669"/>
    <property type="project" value="InterPro"/>
</dbReference>
<protein>
    <submittedName>
        <fullName evidence="2">Acyl-protein thioesterase 2</fullName>
    </submittedName>
</protein>
<reference evidence="2" key="2">
    <citation type="submission" date="2023-05" db="EMBL/GenBank/DDBJ databases">
        <authorList>
            <person name="Schelkunov M.I."/>
        </authorList>
    </citation>
    <scope>NUCLEOTIDE SEQUENCE</scope>
    <source>
        <strain evidence="2">Hsosn_3</strain>
        <tissue evidence="2">Leaf</tissue>
    </source>
</reference>
<dbReference type="EMBL" id="JAUIZM010000008">
    <property type="protein sequence ID" value="KAK1370017.1"/>
    <property type="molecule type" value="Genomic_DNA"/>
</dbReference>
<name>A0AAD8HPK0_9APIA</name>
<dbReference type="AlphaFoldDB" id="A0AAD8HPK0"/>
<sequence>MSQNLWWCKSKTKCYALPKGKRMKRQKGMKRHSSILFVKDCSLKNMNFNRSALDSGNRSNRSTYEFGRTYVVRPKGRHQATVVWLHGLGDSGSSWSQLLESFPLPNIKWICPTAPTRPVALFGGFPCTAWCDVGEISEDAPDDLEGLDAAAAHVANLLATEPADIKLGVGGFSIGAATALYSSMCHVLGQYGNGNPYTLNLSVIVGLSGWLPCSRALKNRLERSQVARRLAASLPILLCHGQVDDVVAYMHGENSAHNLSSAGFRNLIFRTYSRLGHYTIPEETNEVCNWLTRNLALEG</sequence>
<dbReference type="Gene3D" id="3.40.50.1820">
    <property type="entry name" value="alpha/beta hydrolase"/>
    <property type="match status" value="1"/>
</dbReference>
<dbReference type="Proteomes" id="UP001237642">
    <property type="component" value="Unassembled WGS sequence"/>
</dbReference>
<keyword evidence="3" id="KW-1185">Reference proteome</keyword>
<reference evidence="2" key="1">
    <citation type="submission" date="2023-02" db="EMBL/GenBank/DDBJ databases">
        <title>Genome of toxic invasive species Heracleum sosnowskyi carries increased number of genes despite the absence of recent whole-genome duplications.</title>
        <authorList>
            <person name="Schelkunov M."/>
            <person name="Shtratnikova V."/>
            <person name="Makarenko M."/>
            <person name="Klepikova A."/>
            <person name="Omelchenko D."/>
            <person name="Novikova G."/>
            <person name="Obukhova E."/>
            <person name="Bogdanov V."/>
            <person name="Penin A."/>
            <person name="Logacheva M."/>
        </authorList>
    </citation>
    <scope>NUCLEOTIDE SEQUENCE</scope>
    <source>
        <strain evidence="2">Hsosn_3</strain>
        <tissue evidence="2">Leaf</tissue>
    </source>
</reference>
<organism evidence="2 3">
    <name type="scientific">Heracleum sosnowskyi</name>
    <dbReference type="NCBI Taxonomy" id="360622"/>
    <lineage>
        <taxon>Eukaryota</taxon>
        <taxon>Viridiplantae</taxon>
        <taxon>Streptophyta</taxon>
        <taxon>Embryophyta</taxon>
        <taxon>Tracheophyta</taxon>
        <taxon>Spermatophyta</taxon>
        <taxon>Magnoliopsida</taxon>
        <taxon>eudicotyledons</taxon>
        <taxon>Gunneridae</taxon>
        <taxon>Pentapetalae</taxon>
        <taxon>asterids</taxon>
        <taxon>campanulids</taxon>
        <taxon>Apiales</taxon>
        <taxon>Apiaceae</taxon>
        <taxon>Apioideae</taxon>
        <taxon>apioid superclade</taxon>
        <taxon>Tordylieae</taxon>
        <taxon>Tordyliinae</taxon>
        <taxon>Heracleum</taxon>
    </lineage>
</organism>
<proteinExistence type="predicted"/>
<evidence type="ECO:0000313" key="2">
    <source>
        <dbReference type="EMBL" id="KAK1370017.1"/>
    </source>
</evidence>
<evidence type="ECO:0000259" key="1">
    <source>
        <dbReference type="Pfam" id="PF02230"/>
    </source>
</evidence>
<dbReference type="SUPFAM" id="SSF53474">
    <property type="entry name" value="alpha/beta-Hydrolases"/>
    <property type="match status" value="1"/>
</dbReference>
<feature type="domain" description="Phospholipase/carboxylesterase/thioesterase" evidence="1">
    <location>
        <begin position="70"/>
        <end position="292"/>
    </location>
</feature>